<dbReference type="EMBL" id="FN596494">
    <property type="protein sequence ID" value="CBI36395.3"/>
    <property type="molecule type" value="Genomic_DNA"/>
</dbReference>
<gene>
    <name evidence="1" type="ordered locus">VIT_09s0002g07900</name>
</gene>
<dbReference type="HOGENOM" id="CLU_1743848_0_0_1"/>
<evidence type="ECO:0000313" key="1">
    <source>
        <dbReference type="EMBL" id="CBI36395.3"/>
    </source>
</evidence>
<keyword evidence="2" id="KW-1185">Reference proteome</keyword>
<protein>
    <submittedName>
        <fullName evidence="1">Uncharacterized protein</fullName>
    </submittedName>
</protein>
<proteinExistence type="predicted"/>
<dbReference type="AlphaFoldDB" id="D7TZ81"/>
<sequence length="150" mass="16712">MFDPKTHFFQQDAFLKVSILICIFLNHVTRCMFSSSWLLSSAFFQVMSSVKITSKLVTSTLVVTQLVDTYSSTKVPTILILIELFSSGTSHARPRSTTLTLISSLRRMSEGFRSLCINSDGLIQGGIQHPLLHPIQQLALQSIQVTSFSL</sequence>
<dbReference type="InParanoid" id="D7TZ81"/>
<dbReference type="Proteomes" id="UP000009183">
    <property type="component" value="Chromosome 9"/>
</dbReference>
<name>D7TZ81_VITVI</name>
<accession>D7TZ81</accession>
<dbReference type="PaxDb" id="29760-VIT_09s0002g07900.t01"/>
<evidence type="ECO:0000313" key="2">
    <source>
        <dbReference type="Proteomes" id="UP000009183"/>
    </source>
</evidence>
<organism evidence="1 2">
    <name type="scientific">Vitis vinifera</name>
    <name type="common">Grape</name>
    <dbReference type="NCBI Taxonomy" id="29760"/>
    <lineage>
        <taxon>Eukaryota</taxon>
        <taxon>Viridiplantae</taxon>
        <taxon>Streptophyta</taxon>
        <taxon>Embryophyta</taxon>
        <taxon>Tracheophyta</taxon>
        <taxon>Spermatophyta</taxon>
        <taxon>Magnoliopsida</taxon>
        <taxon>eudicotyledons</taxon>
        <taxon>Gunneridae</taxon>
        <taxon>Pentapetalae</taxon>
        <taxon>rosids</taxon>
        <taxon>Vitales</taxon>
        <taxon>Vitaceae</taxon>
        <taxon>Viteae</taxon>
        <taxon>Vitis</taxon>
    </lineage>
</organism>
<reference evidence="2" key="1">
    <citation type="journal article" date="2007" name="Nature">
        <title>The grapevine genome sequence suggests ancestral hexaploidization in major angiosperm phyla.</title>
        <authorList>
            <consortium name="The French-Italian Public Consortium for Grapevine Genome Characterization."/>
            <person name="Jaillon O."/>
            <person name="Aury J.-M."/>
            <person name="Noel B."/>
            <person name="Policriti A."/>
            <person name="Clepet C."/>
            <person name="Casagrande A."/>
            <person name="Choisne N."/>
            <person name="Aubourg S."/>
            <person name="Vitulo N."/>
            <person name="Jubin C."/>
            <person name="Vezzi A."/>
            <person name="Legeai F."/>
            <person name="Hugueney P."/>
            <person name="Dasilva C."/>
            <person name="Horner D."/>
            <person name="Mica E."/>
            <person name="Jublot D."/>
            <person name="Poulain J."/>
            <person name="Bruyere C."/>
            <person name="Billault A."/>
            <person name="Segurens B."/>
            <person name="Gouyvenoux M."/>
            <person name="Ugarte E."/>
            <person name="Cattonaro F."/>
            <person name="Anthouard V."/>
            <person name="Vico V."/>
            <person name="Del Fabbro C."/>
            <person name="Alaux M."/>
            <person name="Di Gaspero G."/>
            <person name="Dumas V."/>
            <person name="Felice N."/>
            <person name="Paillard S."/>
            <person name="Juman I."/>
            <person name="Moroldo M."/>
            <person name="Scalabrin S."/>
            <person name="Canaguier A."/>
            <person name="Le Clainche I."/>
            <person name="Malacrida G."/>
            <person name="Durand E."/>
            <person name="Pesole G."/>
            <person name="Laucou V."/>
            <person name="Chatelet P."/>
            <person name="Merdinoglu D."/>
            <person name="Delledonne M."/>
            <person name="Pezzotti M."/>
            <person name="Lecharny A."/>
            <person name="Scarpelli C."/>
            <person name="Artiguenave F."/>
            <person name="Pe M.E."/>
            <person name="Valle G."/>
            <person name="Morgante M."/>
            <person name="Caboche M."/>
            <person name="Adam-Blondon A.-F."/>
            <person name="Weissenbach J."/>
            <person name="Quetier F."/>
            <person name="Wincker P."/>
        </authorList>
    </citation>
    <scope>NUCLEOTIDE SEQUENCE [LARGE SCALE GENOMIC DNA]</scope>
    <source>
        <strain evidence="2">cv. Pinot noir / PN40024</strain>
    </source>
</reference>